<organism evidence="8 9">
    <name type="scientific">Flavobacterium piscinae</name>
    <dbReference type="NCBI Taxonomy" id="2506424"/>
    <lineage>
        <taxon>Bacteria</taxon>
        <taxon>Pseudomonadati</taxon>
        <taxon>Bacteroidota</taxon>
        <taxon>Flavobacteriia</taxon>
        <taxon>Flavobacteriales</taxon>
        <taxon>Flavobacteriaceae</taxon>
        <taxon>Flavobacterium</taxon>
    </lineage>
</organism>
<protein>
    <recommendedName>
        <fullName evidence="6">Ribosomal RNA small subunit methyltransferase I</fullName>
        <ecNumber evidence="6">2.1.1.198</ecNumber>
    </recommendedName>
    <alternativeName>
        <fullName evidence="6">16S rRNA 2'-O-ribose C1402 methyltransferase</fullName>
    </alternativeName>
    <alternativeName>
        <fullName evidence="6">rRNA (cytidine-2'-O-)-methyltransferase RsmI</fullName>
    </alternativeName>
</protein>
<keyword evidence="5 6" id="KW-0949">S-adenosyl-L-methionine</keyword>
<dbReference type="NCBIfam" id="TIGR00096">
    <property type="entry name" value="16S rRNA (cytidine(1402)-2'-O)-methyltransferase"/>
    <property type="match status" value="1"/>
</dbReference>
<dbReference type="FunFam" id="3.40.1010.10:FF:000007">
    <property type="entry name" value="Ribosomal RNA small subunit methyltransferase I"/>
    <property type="match status" value="1"/>
</dbReference>
<keyword evidence="9" id="KW-1185">Reference proteome</keyword>
<evidence type="ECO:0000256" key="5">
    <source>
        <dbReference type="ARBA" id="ARBA00022691"/>
    </source>
</evidence>
<dbReference type="InterPro" id="IPR008189">
    <property type="entry name" value="rRNA_ssu_MeTfrase_I"/>
</dbReference>
<dbReference type="FunFam" id="3.30.950.10:FF:000002">
    <property type="entry name" value="Ribosomal RNA small subunit methyltransferase I"/>
    <property type="match status" value="1"/>
</dbReference>
<keyword evidence="1 6" id="KW-0963">Cytoplasm</keyword>
<evidence type="ECO:0000256" key="6">
    <source>
        <dbReference type="HAMAP-Rule" id="MF_01877"/>
    </source>
</evidence>
<proteinExistence type="inferred from homology"/>
<dbReference type="OrthoDB" id="9809084at2"/>
<dbReference type="InterPro" id="IPR000878">
    <property type="entry name" value="4pyrrol_Mease"/>
</dbReference>
<evidence type="ECO:0000313" key="9">
    <source>
        <dbReference type="Proteomes" id="UP000289734"/>
    </source>
</evidence>
<comment type="function">
    <text evidence="6">Catalyzes the 2'-O-methylation of the ribose of cytidine 1402 (C1402) in 16S rRNA.</text>
</comment>
<dbReference type="Proteomes" id="UP000289734">
    <property type="component" value="Unassembled WGS sequence"/>
</dbReference>
<evidence type="ECO:0000256" key="1">
    <source>
        <dbReference type="ARBA" id="ARBA00022490"/>
    </source>
</evidence>
<keyword evidence="3 6" id="KW-0489">Methyltransferase</keyword>
<name>A0A4Q1L0C7_9FLAO</name>
<dbReference type="InterPro" id="IPR014777">
    <property type="entry name" value="4pyrrole_Mease_sub1"/>
</dbReference>
<dbReference type="InterPro" id="IPR018063">
    <property type="entry name" value="SAM_MeTrfase_RsmI_CS"/>
</dbReference>
<evidence type="ECO:0000256" key="4">
    <source>
        <dbReference type="ARBA" id="ARBA00022679"/>
    </source>
</evidence>
<evidence type="ECO:0000313" key="8">
    <source>
        <dbReference type="EMBL" id="RXR35319.1"/>
    </source>
</evidence>
<dbReference type="Gene3D" id="3.30.950.10">
    <property type="entry name" value="Methyltransferase, Cobalt-precorrin-4 Transmethylase, Domain 2"/>
    <property type="match status" value="1"/>
</dbReference>
<keyword evidence="2 6" id="KW-0698">rRNA processing</keyword>
<comment type="caution">
    <text evidence="8">The sequence shown here is derived from an EMBL/GenBank/DDBJ whole genome shotgun (WGS) entry which is preliminary data.</text>
</comment>
<dbReference type="PANTHER" id="PTHR46111">
    <property type="entry name" value="RIBOSOMAL RNA SMALL SUBUNIT METHYLTRANSFERASE I"/>
    <property type="match status" value="1"/>
</dbReference>
<evidence type="ECO:0000256" key="3">
    <source>
        <dbReference type="ARBA" id="ARBA00022603"/>
    </source>
</evidence>
<comment type="similarity">
    <text evidence="6">Belongs to the methyltransferase superfamily. RsmI family.</text>
</comment>
<dbReference type="PIRSF" id="PIRSF005917">
    <property type="entry name" value="MTase_YraL"/>
    <property type="match status" value="1"/>
</dbReference>
<reference evidence="9" key="1">
    <citation type="submission" date="2019-01" db="EMBL/GenBank/DDBJ databases">
        <title>Cytophagaceae bacterium strain CAR-16.</title>
        <authorList>
            <person name="Chen W.-M."/>
        </authorList>
    </citation>
    <scope>NUCLEOTIDE SEQUENCE [LARGE SCALE GENOMIC DNA]</scope>
    <source>
        <strain evidence="9">ICH-30</strain>
    </source>
</reference>
<dbReference type="AlphaFoldDB" id="A0A4Q1L0C7"/>
<feature type="domain" description="Tetrapyrrole methylase" evidence="7">
    <location>
        <begin position="3"/>
        <end position="202"/>
    </location>
</feature>
<dbReference type="Pfam" id="PF00590">
    <property type="entry name" value="TP_methylase"/>
    <property type="match status" value="1"/>
</dbReference>
<dbReference type="GO" id="GO:0005737">
    <property type="term" value="C:cytoplasm"/>
    <property type="evidence" value="ECO:0007669"/>
    <property type="project" value="UniProtKB-SubCell"/>
</dbReference>
<dbReference type="EC" id="2.1.1.198" evidence="6"/>
<dbReference type="InterPro" id="IPR035996">
    <property type="entry name" value="4pyrrol_Methylase_sf"/>
</dbReference>
<dbReference type="EMBL" id="SBKQ01000001">
    <property type="protein sequence ID" value="RXR35319.1"/>
    <property type="molecule type" value="Genomic_DNA"/>
</dbReference>
<sequence length="225" mass="24853">MSKLYIVPTPIGNLEDMTFRAIKVLKEVDCILAEDTRNSGKLLKHFEIGTHMQSHHMHNEHKTVEGLIKRLQTGETLALISDAGTPAISDPGFLLTRACVENNIEVECLPGATAFVPALVNSGLPNDKFVFEGFLPDKKGRQTRFLALAEEVRTMIFYVSPHKLNKTLAEFVQYFGADRQVSVSRELSKLHEETVRGTAADVLKHFEAKPAKGEIVVVVGGKASK</sequence>
<evidence type="ECO:0000256" key="2">
    <source>
        <dbReference type="ARBA" id="ARBA00022552"/>
    </source>
</evidence>
<dbReference type="HAMAP" id="MF_01877">
    <property type="entry name" value="16SrRNA_methyltr_I"/>
    <property type="match status" value="1"/>
</dbReference>
<accession>A0A4Q1L0C7</accession>
<dbReference type="SUPFAM" id="SSF53790">
    <property type="entry name" value="Tetrapyrrole methylase"/>
    <property type="match status" value="1"/>
</dbReference>
<gene>
    <name evidence="6 8" type="primary">rsmI</name>
    <name evidence="8" type="ORF">EQG68_00035</name>
</gene>
<keyword evidence="4 6" id="KW-0808">Transferase</keyword>
<dbReference type="Gene3D" id="3.40.1010.10">
    <property type="entry name" value="Cobalt-precorrin-4 Transmethylase, Domain 1"/>
    <property type="match status" value="1"/>
</dbReference>
<comment type="subcellular location">
    <subcellularLocation>
        <location evidence="6">Cytoplasm</location>
    </subcellularLocation>
</comment>
<comment type="catalytic activity">
    <reaction evidence="6">
        <text>cytidine(1402) in 16S rRNA + S-adenosyl-L-methionine = 2'-O-methylcytidine(1402) in 16S rRNA + S-adenosyl-L-homocysteine + H(+)</text>
        <dbReference type="Rhea" id="RHEA:42924"/>
        <dbReference type="Rhea" id="RHEA-COMP:10285"/>
        <dbReference type="Rhea" id="RHEA-COMP:10286"/>
        <dbReference type="ChEBI" id="CHEBI:15378"/>
        <dbReference type="ChEBI" id="CHEBI:57856"/>
        <dbReference type="ChEBI" id="CHEBI:59789"/>
        <dbReference type="ChEBI" id="CHEBI:74495"/>
        <dbReference type="ChEBI" id="CHEBI:82748"/>
        <dbReference type="EC" id="2.1.1.198"/>
    </reaction>
</comment>
<dbReference type="InterPro" id="IPR014776">
    <property type="entry name" value="4pyrrole_Mease_sub2"/>
</dbReference>
<dbReference type="PROSITE" id="PS01296">
    <property type="entry name" value="RSMI"/>
    <property type="match status" value="1"/>
</dbReference>
<dbReference type="PANTHER" id="PTHR46111:SF1">
    <property type="entry name" value="RIBOSOMAL RNA SMALL SUBUNIT METHYLTRANSFERASE I"/>
    <property type="match status" value="1"/>
</dbReference>
<dbReference type="RefSeq" id="WP_129462744.1">
    <property type="nucleotide sequence ID" value="NZ_SBKQ01000001.1"/>
</dbReference>
<dbReference type="GO" id="GO:0070677">
    <property type="term" value="F:rRNA (cytosine-2'-O-)-methyltransferase activity"/>
    <property type="evidence" value="ECO:0007669"/>
    <property type="project" value="UniProtKB-UniRule"/>
</dbReference>
<evidence type="ECO:0000259" key="7">
    <source>
        <dbReference type="Pfam" id="PF00590"/>
    </source>
</evidence>
<dbReference type="CDD" id="cd11648">
    <property type="entry name" value="RsmI"/>
    <property type="match status" value="1"/>
</dbReference>